<keyword evidence="3" id="KW-0804">Transcription</keyword>
<sequence>MTAPSTRDTVVAAARDLFARRGYTATTIKDVAAAAGCSPALVMKLMGSKSALFAAADPSATVLDEAPAAEEGIGYQLVRRMLDRYDNDDPEPLAMAPMLIHEAEDPVTARDDIRRRYVAAIAERIGDTTEGRVRAHLVLAALLGLAGGLRTVGLLGPDVVAREDLILRYGTVLQTLVDDPLDAEPTGCHR</sequence>
<dbReference type="Pfam" id="PF17920">
    <property type="entry name" value="TetR_C_16"/>
    <property type="match status" value="1"/>
</dbReference>
<dbReference type="PANTHER" id="PTHR30055:SF234">
    <property type="entry name" value="HTH-TYPE TRANSCRIPTIONAL REGULATOR BETI"/>
    <property type="match status" value="1"/>
</dbReference>
<proteinExistence type="predicted"/>
<dbReference type="SUPFAM" id="SSF46689">
    <property type="entry name" value="Homeodomain-like"/>
    <property type="match status" value="1"/>
</dbReference>
<accession>A0ABP8NWA7</accession>
<dbReference type="Proteomes" id="UP001501183">
    <property type="component" value="Unassembled WGS sequence"/>
</dbReference>
<dbReference type="PROSITE" id="PS50977">
    <property type="entry name" value="HTH_TETR_2"/>
    <property type="match status" value="1"/>
</dbReference>
<dbReference type="Pfam" id="PF00440">
    <property type="entry name" value="TetR_N"/>
    <property type="match status" value="1"/>
</dbReference>
<feature type="DNA-binding region" description="H-T-H motif" evidence="4">
    <location>
        <begin position="27"/>
        <end position="46"/>
    </location>
</feature>
<dbReference type="InterPro" id="IPR009057">
    <property type="entry name" value="Homeodomain-like_sf"/>
</dbReference>
<comment type="caution">
    <text evidence="6">The sequence shown here is derived from an EMBL/GenBank/DDBJ whole genome shotgun (WGS) entry which is preliminary data.</text>
</comment>
<gene>
    <name evidence="6" type="ORF">GCM10023094_04990</name>
</gene>
<evidence type="ECO:0000259" key="5">
    <source>
        <dbReference type="PROSITE" id="PS50977"/>
    </source>
</evidence>
<dbReference type="InterPro" id="IPR041678">
    <property type="entry name" value="TetR_C_16"/>
</dbReference>
<dbReference type="SUPFAM" id="SSF48498">
    <property type="entry name" value="Tetracyclin repressor-like, C-terminal domain"/>
    <property type="match status" value="1"/>
</dbReference>
<evidence type="ECO:0000313" key="6">
    <source>
        <dbReference type="EMBL" id="GAA4472641.1"/>
    </source>
</evidence>
<dbReference type="RefSeq" id="WP_345341793.1">
    <property type="nucleotide sequence ID" value="NZ_BAABFB010000017.1"/>
</dbReference>
<keyword evidence="7" id="KW-1185">Reference proteome</keyword>
<evidence type="ECO:0000256" key="3">
    <source>
        <dbReference type="ARBA" id="ARBA00023163"/>
    </source>
</evidence>
<dbReference type="EMBL" id="BAABFB010000017">
    <property type="protein sequence ID" value="GAA4472641.1"/>
    <property type="molecule type" value="Genomic_DNA"/>
</dbReference>
<dbReference type="InterPro" id="IPR036271">
    <property type="entry name" value="Tet_transcr_reg_TetR-rel_C_sf"/>
</dbReference>
<evidence type="ECO:0000313" key="7">
    <source>
        <dbReference type="Proteomes" id="UP001501183"/>
    </source>
</evidence>
<protein>
    <recommendedName>
        <fullName evidence="5">HTH tetR-type domain-containing protein</fullName>
    </recommendedName>
</protein>
<keyword evidence="2 4" id="KW-0238">DNA-binding</keyword>
<keyword evidence="1" id="KW-0805">Transcription regulation</keyword>
<dbReference type="InterPro" id="IPR050109">
    <property type="entry name" value="HTH-type_TetR-like_transc_reg"/>
</dbReference>
<evidence type="ECO:0000256" key="4">
    <source>
        <dbReference type="PROSITE-ProRule" id="PRU00335"/>
    </source>
</evidence>
<organism evidence="6 7">
    <name type="scientific">Rhodococcus olei</name>
    <dbReference type="NCBI Taxonomy" id="2161675"/>
    <lineage>
        <taxon>Bacteria</taxon>
        <taxon>Bacillati</taxon>
        <taxon>Actinomycetota</taxon>
        <taxon>Actinomycetes</taxon>
        <taxon>Mycobacteriales</taxon>
        <taxon>Nocardiaceae</taxon>
        <taxon>Rhodococcus</taxon>
    </lineage>
</organism>
<dbReference type="InterPro" id="IPR001647">
    <property type="entry name" value="HTH_TetR"/>
</dbReference>
<dbReference type="PANTHER" id="PTHR30055">
    <property type="entry name" value="HTH-TYPE TRANSCRIPTIONAL REGULATOR RUTR"/>
    <property type="match status" value="1"/>
</dbReference>
<evidence type="ECO:0000256" key="1">
    <source>
        <dbReference type="ARBA" id="ARBA00023015"/>
    </source>
</evidence>
<feature type="domain" description="HTH tetR-type" evidence="5">
    <location>
        <begin position="4"/>
        <end position="64"/>
    </location>
</feature>
<name>A0ABP8NWA7_9NOCA</name>
<evidence type="ECO:0000256" key="2">
    <source>
        <dbReference type="ARBA" id="ARBA00023125"/>
    </source>
</evidence>
<dbReference type="PRINTS" id="PR00455">
    <property type="entry name" value="HTHTETR"/>
</dbReference>
<reference evidence="7" key="1">
    <citation type="journal article" date="2019" name="Int. J. Syst. Evol. Microbiol.">
        <title>The Global Catalogue of Microorganisms (GCM) 10K type strain sequencing project: providing services to taxonomists for standard genome sequencing and annotation.</title>
        <authorList>
            <consortium name="The Broad Institute Genomics Platform"/>
            <consortium name="The Broad Institute Genome Sequencing Center for Infectious Disease"/>
            <person name="Wu L."/>
            <person name="Ma J."/>
        </authorList>
    </citation>
    <scope>NUCLEOTIDE SEQUENCE [LARGE SCALE GENOMIC DNA]</scope>
    <source>
        <strain evidence="7">JCM 32206</strain>
    </source>
</reference>
<dbReference type="Gene3D" id="1.10.357.10">
    <property type="entry name" value="Tetracycline Repressor, domain 2"/>
    <property type="match status" value="1"/>
</dbReference>